<organism evidence="2 3">
    <name type="scientific">Rotaria sordida</name>
    <dbReference type="NCBI Taxonomy" id="392033"/>
    <lineage>
        <taxon>Eukaryota</taxon>
        <taxon>Metazoa</taxon>
        <taxon>Spiralia</taxon>
        <taxon>Gnathifera</taxon>
        <taxon>Rotifera</taxon>
        <taxon>Eurotatoria</taxon>
        <taxon>Bdelloidea</taxon>
        <taxon>Philodinida</taxon>
        <taxon>Philodinidae</taxon>
        <taxon>Rotaria</taxon>
    </lineage>
</organism>
<reference evidence="2" key="1">
    <citation type="submission" date="2021-02" db="EMBL/GenBank/DDBJ databases">
        <authorList>
            <person name="Nowell W R."/>
        </authorList>
    </citation>
    <scope>NUCLEOTIDE SEQUENCE</scope>
</reference>
<accession>A0A814ZT51</accession>
<dbReference type="EMBL" id="CAJNOH010001739">
    <property type="protein sequence ID" value="CAF1245773.1"/>
    <property type="molecule type" value="Genomic_DNA"/>
</dbReference>
<feature type="region of interest" description="Disordered" evidence="1">
    <location>
        <begin position="1"/>
        <end position="22"/>
    </location>
</feature>
<evidence type="ECO:0000313" key="2">
    <source>
        <dbReference type="EMBL" id="CAF1245773.1"/>
    </source>
</evidence>
<comment type="caution">
    <text evidence="2">The sequence shown here is derived from an EMBL/GenBank/DDBJ whole genome shotgun (WGS) entry which is preliminary data.</text>
</comment>
<evidence type="ECO:0000256" key="1">
    <source>
        <dbReference type="SAM" id="MobiDB-lite"/>
    </source>
</evidence>
<name>A0A814ZT51_9BILA</name>
<proteinExistence type="predicted"/>
<dbReference type="AlphaFoldDB" id="A0A814ZT51"/>
<sequence length="68" mass="7800">MSTEINSTSSPSTSQQQITSVQQSDKHLIESLNSTIEKRSLMLIDQFEEYFRIAKYQLVQLNNTVTSM</sequence>
<dbReference type="Proteomes" id="UP000663854">
    <property type="component" value="Unassembled WGS sequence"/>
</dbReference>
<gene>
    <name evidence="2" type="ORF">PYM288_LOCUS27115</name>
</gene>
<protein>
    <submittedName>
        <fullName evidence="2">Uncharacterized protein</fullName>
    </submittedName>
</protein>
<evidence type="ECO:0000313" key="3">
    <source>
        <dbReference type="Proteomes" id="UP000663854"/>
    </source>
</evidence>